<organism evidence="1 2">
    <name type="scientific">Pusillibacter faecalis</name>
    <dbReference type="NCBI Taxonomy" id="2714358"/>
    <lineage>
        <taxon>Bacteria</taxon>
        <taxon>Bacillati</taxon>
        <taxon>Bacillota</taxon>
        <taxon>Clostridia</taxon>
        <taxon>Eubacteriales</taxon>
        <taxon>Oscillospiraceae</taxon>
        <taxon>Pusillibacter</taxon>
    </lineage>
</organism>
<proteinExistence type="predicted"/>
<keyword evidence="2" id="KW-1185">Reference proteome</keyword>
<evidence type="ECO:0000313" key="1">
    <source>
        <dbReference type="EMBL" id="BCK83833.1"/>
    </source>
</evidence>
<protein>
    <submittedName>
        <fullName evidence="1">Uncharacterized protein</fullName>
    </submittedName>
</protein>
<dbReference type="AlphaFoldDB" id="A0A810QHB0"/>
<name>A0A810QHB0_9FIRM</name>
<dbReference type="EMBL" id="AP023420">
    <property type="protein sequence ID" value="BCK83833.1"/>
    <property type="molecule type" value="Genomic_DNA"/>
</dbReference>
<dbReference type="RefSeq" id="WP_187027985.1">
    <property type="nucleotide sequence ID" value="NZ_AP023420.1"/>
</dbReference>
<sequence length="277" mass="31154">MERELEAVNRFAKTVLTEEQVYIFSVRLCDNEVDRDLERFAAEALETLGELFVGKSGIFDHQWSARGQTARIYRTEMVREPSRVTVAGDPYCWLKGWAYLLRTEKNADLIAEIEGGIKKEVSVGCSVARRVCSICGAEAGTCTHEKGRTYGEQLCFTELREPTDAYEWSFVAVPAQREAGVLKRFTQMDGGALLQKQAALGRKYLQELRKEVTRLAMLADDGVDGTVFASVAERLEEPELLELKRCYEVRAAKRFPAPPQLRQRTAAQAGDETAFLV</sequence>
<dbReference type="Proteomes" id="UP000679848">
    <property type="component" value="Chromosome"/>
</dbReference>
<evidence type="ECO:0000313" key="2">
    <source>
        <dbReference type="Proteomes" id="UP000679848"/>
    </source>
</evidence>
<accession>A0A810QHB0</accession>
<reference evidence="1" key="1">
    <citation type="submission" date="2020-09" db="EMBL/GenBank/DDBJ databases">
        <title>New species isolated from human feces.</title>
        <authorList>
            <person name="Kitahara M."/>
            <person name="Shigeno Y."/>
            <person name="Shime M."/>
            <person name="Matsumoto Y."/>
            <person name="Nakamura S."/>
            <person name="Motooka D."/>
            <person name="Fukuoka S."/>
            <person name="Nishikawa H."/>
            <person name="Benno Y."/>
        </authorList>
    </citation>
    <scope>NUCLEOTIDE SEQUENCE</scope>
    <source>
        <strain evidence="1">MM59</strain>
    </source>
</reference>
<dbReference type="KEGG" id="pfaa:MM59RIKEN_11520"/>
<gene>
    <name evidence="1" type="ORF">MM59RIKEN_11520</name>
</gene>